<feature type="domain" description="Aegyptin/gSG7 salivary protein-like four-helix bundle" evidence="7">
    <location>
        <begin position="137"/>
        <end position="250"/>
    </location>
</feature>
<dbReference type="Gene3D" id="6.10.140.1890">
    <property type="match status" value="1"/>
</dbReference>
<keyword evidence="2" id="KW-0964">Secreted</keyword>
<feature type="region of interest" description="Disordered" evidence="5">
    <location>
        <begin position="19"/>
        <end position="145"/>
    </location>
</feature>
<dbReference type="VEuPathDB" id="VectorBase:AFUN010733"/>
<reference evidence="8" key="1">
    <citation type="submission" date="2020-05" db="UniProtKB">
        <authorList>
            <consortium name="EnsemblMetazoa"/>
        </authorList>
    </citation>
    <scope>IDENTIFICATION</scope>
    <source>
        <strain evidence="8">FUMOZ</strain>
    </source>
</reference>
<feature type="compositionally biased region" description="Acidic residues" evidence="5">
    <location>
        <begin position="72"/>
        <end position="85"/>
    </location>
</feature>
<proteinExistence type="predicted"/>
<evidence type="ECO:0000256" key="2">
    <source>
        <dbReference type="ARBA" id="ARBA00022525"/>
    </source>
</evidence>
<feature type="compositionally biased region" description="Acidic residues" evidence="5">
    <location>
        <begin position="34"/>
        <end position="63"/>
    </location>
</feature>
<keyword evidence="3" id="KW-0800">Toxin</keyword>
<dbReference type="VEuPathDB" id="VectorBase:AFUN2_011158"/>
<evidence type="ECO:0000313" key="8">
    <source>
        <dbReference type="EnsemblMetazoa" id="AFUN010733-PA"/>
    </source>
</evidence>
<dbReference type="EnsemblMetazoa" id="AFUN010733-RA">
    <property type="protein sequence ID" value="AFUN010733-PA"/>
    <property type="gene ID" value="AFUN010733"/>
</dbReference>
<dbReference type="AlphaFoldDB" id="A0A182RWS3"/>
<feature type="chain" id="PRO_5021319308" description="Aegyptin/gSG7 salivary protein-like four-helix bundle domain-containing protein" evidence="6">
    <location>
        <begin position="20"/>
        <end position="257"/>
    </location>
</feature>
<feature type="region of interest" description="Disordered" evidence="5">
    <location>
        <begin position="214"/>
        <end position="235"/>
    </location>
</feature>
<evidence type="ECO:0000256" key="5">
    <source>
        <dbReference type="SAM" id="MobiDB-lite"/>
    </source>
</evidence>
<accession>A0A182RWS3</accession>
<feature type="compositionally biased region" description="Acidic residues" evidence="5">
    <location>
        <begin position="97"/>
        <end position="126"/>
    </location>
</feature>
<comment type="subcellular location">
    <subcellularLocation>
        <location evidence="1">Secreted</location>
    </subcellularLocation>
</comment>
<evidence type="ECO:0000256" key="4">
    <source>
        <dbReference type="ARBA" id="ARBA00023157"/>
    </source>
</evidence>
<protein>
    <recommendedName>
        <fullName evidence="7">Aegyptin/gSG7 salivary protein-like four-helix bundle domain-containing protein</fullName>
    </recommendedName>
</protein>
<feature type="compositionally biased region" description="Basic and acidic residues" evidence="5">
    <location>
        <begin position="214"/>
        <end position="223"/>
    </location>
</feature>
<evidence type="ECO:0000256" key="6">
    <source>
        <dbReference type="SAM" id="SignalP"/>
    </source>
</evidence>
<sequence length="257" mass="27667">MKSLLLLASVLCLALIVSARPSDEAPDQETSTELSEDTSADDTQEEETVDTGAESDADSESGADAESGGDASETEDGTGESEASPDEEHTDEKASDDGEGTDDTKDEDTEGHDDASEEGADGEGTGEDQQGGGEGGEESPRNTYRQVHKLLKNIMKVGTKDKYLKSFVLARLQERLMNPTIDLISSVQKYSKIKECFSSLAKDVGSLVKESDKSYEECSKDKSNPNCGSEGTRELDEGLIEREQELSDCIVEKRDSE</sequence>
<dbReference type="GO" id="GO:0005576">
    <property type="term" value="C:extracellular region"/>
    <property type="evidence" value="ECO:0007669"/>
    <property type="project" value="UniProtKB-SubCell"/>
</dbReference>
<evidence type="ECO:0000256" key="3">
    <source>
        <dbReference type="ARBA" id="ARBA00022656"/>
    </source>
</evidence>
<evidence type="ECO:0000256" key="1">
    <source>
        <dbReference type="ARBA" id="ARBA00004613"/>
    </source>
</evidence>
<keyword evidence="6" id="KW-0732">Signal</keyword>
<feature type="compositionally biased region" description="Basic and acidic residues" evidence="5">
    <location>
        <begin position="86"/>
        <end position="96"/>
    </location>
</feature>
<name>A0A182RWS3_ANOFN</name>
<evidence type="ECO:0000259" key="7">
    <source>
        <dbReference type="Pfam" id="PF25001"/>
    </source>
</evidence>
<dbReference type="InterPro" id="IPR056799">
    <property type="entry name" value="ALL3/gSG7_salivary-like_helix"/>
</dbReference>
<dbReference type="Pfam" id="PF25001">
    <property type="entry name" value="Aegyptin_C"/>
    <property type="match status" value="1"/>
</dbReference>
<dbReference type="STRING" id="62324.A0A182RWS3"/>
<feature type="signal peptide" evidence="6">
    <location>
        <begin position="1"/>
        <end position="19"/>
    </location>
</feature>
<dbReference type="GO" id="GO:0090729">
    <property type="term" value="F:toxin activity"/>
    <property type="evidence" value="ECO:0007669"/>
    <property type="project" value="UniProtKB-KW"/>
</dbReference>
<organism evidence="8">
    <name type="scientific">Anopheles funestus</name>
    <name type="common">African malaria mosquito</name>
    <dbReference type="NCBI Taxonomy" id="62324"/>
    <lineage>
        <taxon>Eukaryota</taxon>
        <taxon>Metazoa</taxon>
        <taxon>Ecdysozoa</taxon>
        <taxon>Arthropoda</taxon>
        <taxon>Hexapoda</taxon>
        <taxon>Insecta</taxon>
        <taxon>Pterygota</taxon>
        <taxon>Neoptera</taxon>
        <taxon>Endopterygota</taxon>
        <taxon>Diptera</taxon>
        <taxon>Nematocera</taxon>
        <taxon>Culicoidea</taxon>
        <taxon>Culicidae</taxon>
        <taxon>Anophelinae</taxon>
        <taxon>Anopheles</taxon>
    </lineage>
</organism>
<keyword evidence="4" id="KW-1015">Disulfide bond</keyword>